<evidence type="ECO:0000256" key="1">
    <source>
        <dbReference type="SAM" id="MobiDB-lite"/>
    </source>
</evidence>
<feature type="compositionally biased region" description="Basic and acidic residues" evidence="1">
    <location>
        <begin position="57"/>
        <end position="71"/>
    </location>
</feature>
<evidence type="ECO:0000313" key="3">
    <source>
        <dbReference type="Proteomes" id="UP001497482"/>
    </source>
</evidence>
<organism evidence="2 3">
    <name type="scientific">Knipowitschia caucasica</name>
    <name type="common">Caucasian dwarf goby</name>
    <name type="synonym">Pomatoschistus caucasicus</name>
    <dbReference type="NCBI Taxonomy" id="637954"/>
    <lineage>
        <taxon>Eukaryota</taxon>
        <taxon>Metazoa</taxon>
        <taxon>Chordata</taxon>
        <taxon>Craniata</taxon>
        <taxon>Vertebrata</taxon>
        <taxon>Euteleostomi</taxon>
        <taxon>Actinopterygii</taxon>
        <taxon>Neopterygii</taxon>
        <taxon>Teleostei</taxon>
        <taxon>Neoteleostei</taxon>
        <taxon>Acanthomorphata</taxon>
        <taxon>Gobiaria</taxon>
        <taxon>Gobiiformes</taxon>
        <taxon>Gobioidei</taxon>
        <taxon>Gobiidae</taxon>
        <taxon>Gobiinae</taxon>
        <taxon>Knipowitschia</taxon>
    </lineage>
</organism>
<accession>A0AAV2JSI1</accession>
<proteinExistence type="predicted"/>
<feature type="region of interest" description="Disordered" evidence="1">
    <location>
        <begin position="57"/>
        <end position="103"/>
    </location>
</feature>
<sequence>MTLRNASLPSAHQPPQCTARSSAARKPCARRAYKRRRLCFSRAFKFPPSEFLISHERSIMSSREKPREVEMGRGGGVGGGGEGDGGRRKDRSGCGSGAEHALD</sequence>
<feature type="compositionally biased region" description="Gly residues" evidence="1">
    <location>
        <begin position="72"/>
        <end position="83"/>
    </location>
</feature>
<dbReference type="EMBL" id="OZ035836">
    <property type="protein sequence ID" value="CAL1580648.1"/>
    <property type="molecule type" value="Genomic_DNA"/>
</dbReference>
<dbReference type="Proteomes" id="UP001497482">
    <property type="component" value="Chromosome 14"/>
</dbReference>
<feature type="compositionally biased region" description="Polar residues" evidence="1">
    <location>
        <begin position="1"/>
        <end position="21"/>
    </location>
</feature>
<feature type="region of interest" description="Disordered" evidence="1">
    <location>
        <begin position="1"/>
        <end position="28"/>
    </location>
</feature>
<gene>
    <name evidence="2" type="ORF">KC01_LOCUS11469</name>
</gene>
<dbReference type="AlphaFoldDB" id="A0AAV2JSI1"/>
<protein>
    <submittedName>
        <fullName evidence="2">Uncharacterized protein</fullName>
    </submittedName>
</protein>
<name>A0AAV2JSI1_KNICA</name>
<reference evidence="2 3" key="1">
    <citation type="submission" date="2024-04" db="EMBL/GenBank/DDBJ databases">
        <authorList>
            <person name="Waldvogel A.-M."/>
            <person name="Schoenle A."/>
        </authorList>
    </citation>
    <scope>NUCLEOTIDE SEQUENCE [LARGE SCALE GENOMIC DNA]</scope>
</reference>
<evidence type="ECO:0000313" key="2">
    <source>
        <dbReference type="EMBL" id="CAL1580648.1"/>
    </source>
</evidence>
<keyword evidence="3" id="KW-1185">Reference proteome</keyword>